<name>A0A9W9DBK5_9PLEO</name>
<dbReference type="OrthoDB" id="5355526at2759"/>
<dbReference type="EMBL" id="JAPEVA010000001">
    <property type="protein sequence ID" value="KAJ4413140.1"/>
    <property type="molecule type" value="Genomic_DNA"/>
</dbReference>
<feature type="compositionally biased region" description="Basic residues" evidence="1">
    <location>
        <begin position="60"/>
        <end position="71"/>
    </location>
</feature>
<evidence type="ECO:0000256" key="1">
    <source>
        <dbReference type="SAM" id="MobiDB-lite"/>
    </source>
</evidence>
<feature type="region of interest" description="Disordered" evidence="1">
    <location>
        <begin position="35"/>
        <end position="99"/>
    </location>
</feature>
<comment type="caution">
    <text evidence="2">The sequence shown here is derived from an EMBL/GenBank/DDBJ whole genome shotgun (WGS) entry which is preliminary data.</text>
</comment>
<gene>
    <name evidence="2" type="ORF">N0V91_000114</name>
</gene>
<dbReference type="Proteomes" id="UP001140510">
    <property type="component" value="Unassembled WGS sequence"/>
</dbReference>
<evidence type="ECO:0000313" key="2">
    <source>
        <dbReference type="EMBL" id="KAJ4413140.1"/>
    </source>
</evidence>
<evidence type="ECO:0000313" key="3">
    <source>
        <dbReference type="Proteomes" id="UP001140510"/>
    </source>
</evidence>
<sequence>MCYQVVERYSVCRCTENEDASLKADILKDEQPLYLPTKTASMEPGTILPSGRRSSASPKTGKKNKKLKQMKRFTAAADVTPEGEAPYSSKESRGGLGTRSERKKVILQKVQASTAARLQRAGQDGKDSILIPVNPAARITNDANSERGLGQQVLSIIADQDSGKSNPKRKQIVDLGDYQESWTVRDATILEQSSASKETVPALITMAAKERKAKLLKRCFERYPVEKTK</sequence>
<proteinExistence type="predicted"/>
<protein>
    <submittedName>
        <fullName evidence="2">Uncharacterized protein</fullName>
    </submittedName>
</protein>
<dbReference type="AlphaFoldDB" id="A0A9W9DBK5"/>
<keyword evidence="3" id="KW-1185">Reference proteome</keyword>
<organism evidence="2 3">
    <name type="scientific">Didymella pomorum</name>
    <dbReference type="NCBI Taxonomy" id="749634"/>
    <lineage>
        <taxon>Eukaryota</taxon>
        <taxon>Fungi</taxon>
        <taxon>Dikarya</taxon>
        <taxon>Ascomycota</taxon>
        <taxon>Pezizomycotina</taxon>
        <taxon>Dothideomycetes</taxon>
        <taxon>Pleosporomycetidae</taxon>
        <taxon>Pleosporales</taxon>
        <taxon>Pleosporineae</taxon>
        <taxon>Didymellaceae</taxon>
        <taxon>Didymella</taxon>
    </lineage>
</organism>
<reference evidence="2" key="1">
    <citation type="submission" date="2022-10" db="EMBL/GenBank/DDBJ databases">
        <title>Tapping the CABI collections for fungal endophytes: first genome assemblies for Collariella, Neodidymelliopsis, Ascochyta clinopodiicola, Didymella pomorum, Didymosphaeria variabile, Neocosmospora piperis and Neocucurbitaria cava.</title>
        <authorList>
            <person name="Hill R."/>
        </authorList>
    </citation>
    <scope>NUCLEOTIDE SEQUENCE</scope>
    <source>
        <strain evidence="2">IMI 355091</strain>
    </source>
</reference>
<accession>A0A9W9DBK5</accession>